<protein>
    <submittedName>
        <fullName evidence="11">Iron complex outermembrane receptor protein</fullName>
    </submittedName>
</protein>
<dbReference type="Gene3D" id="2.40.170.20">
    <property type="entry name" value="TonB-dependent receptor, beta-barrel domain"/>
    <property type="match status" value="1"/>
</dbReference>
<sequence>MKENRFTNRRIARWKQFNHKAYAVFCSLKKEIHIGVLAVSTLTFANVNTVSAQNEPPKQAGRYELEEVEVTGTRVPLIEIQAAKPVTVLSRNDIQAAAVHSINDLLEYVAGVDIRQRGEFGIQTDISVRGGTFDQITILLNGVNINNPQTGHLTADFPVSMNDIERIEILEGPAARVFGTSAFTGAINIVTRTDRQSHVALDVTGGEYGLLGGGVRINLTENAVSQQVSGSYQRSDGATENSDFRISRAYYQGTYSSEQTDVRWQLGFSNQAYGANTFYSAAYPNQFEETSRYLVSVQAETKGRLHFTPTVYWNRSHDHFQLIRNTSGGENFHLNDVYGINLNAYFNSFLGKTAFGTEVRNEGILSTNLGKPLEEGHYVNVPGKEEVQFKKKDNRTNISYYLEHNLLFQRLTVSMGLLANMNTALDHEYRLYPGIDLSYRPNDPWKLYASWNTALRMPTFTDFYYSTPIQQGSTDLKPEETQAVGIGAKYRNNGMDANVYGFYHKGTNMIDWVKYLPDDEKYYADNFLELDNMGVEVSTTLHFRQLLSPDFFLDRLNIGYTYIYQRWQDDTEVYKSNYALEYLRHKFTARLDHRIWSKLTAGWAFRWQDRMGGYQKYNADHTATNELISYSPFGLLDLKLSWTDKNYHIFAEVNNLFNHTYYDLGNIPQPGFWLKAGASWKIDFR</sequence>
<comment type="subcellular location">
    <subcellularLocation>
        <location evidence="1">Cell outer membrane</location>
        <topology evidence="1">Multi-pass membrane protein</topology>
    </subcellularLocation>
</comment>
<dbReference type="SUPFAM" id="SSF56935">
    <property type="entry name" value="Porins"/>
    <property type="match status" value="1"/>
</dbReference>
<feature type="domain" description="TonB-dependent receptor plug" evidence="10">
    <location>
        <begin position="82"/>
        <end position="185"/>
    </location>
</feature>
<evidence type="ECO:0000256" key="1">
    <source>
        <dbReference type="ARBA" id="ARBA00004571"/>
    </source>
</evidence>
<dbReference type="Gene3D" id="2.170.130.10">
    <property type="entry name" value="TonB-dependent receptor, plug domain"/>
    <property type="match status" value="1"/>
</dbReference>
<gene>
    <name evidence="11" type="ORF">EZS27_011302</name>
</gene>
<dbReference type="EMBL" id="SNRY01000428">
    <property type="protein sequence ID" value="KAA6340851.1"/>
    <property type="molecule type" value="Genomic_DNA"/>
</dbReference>
<comment type="caution">
    <text evidence="11">The sequence shown here is derived from an EMBL/GenBank/DDBJ whole genome shotgun (WGS) entry which is preliminary data.</text>
</comment>
<evidence type="ECO:0000256" key="2">
    <source>
        <dbReference type="ARBA" id="ARBA00022448"/>
    </source>
</evidence>
<evidence type="ECO:0000256" key="3">
    <source>
        <dbReference type="ARBA" id="ARBA00022692"/>
    </source>
</evidence>
<dbReference type="Pfam" id="PF00593">
    <property type="entry name" value="TonB_dep_Rec_b-barrel"/>
    <property type="match status" value="1"/>
</dbReference>
<dbReference type="PROSITE" id="PS52016">
    <property type="entry name" value="TONB_DEPENDENT_REC_3"/>
    <property type="match status" value="1"/>
</dbReference>
<keyword evidence="3" id="KW-0812">Transmembrane</keyword>
<evidence type="ECO:0000256" key="5">
    <source>
        <dbReference type="ARBA" id="ARBA00023077"/>
    </source>
</evidence>
<dbReference type="GO" id="GO:0044718">
    <property type="term" value="P:siderophore transmembrane transport"/>
    <property type="evidence" value="ECO:0007669"/>
    <property type="project" value="TreeGrafter"/>
</dbReference>
<keyword evidence="5" id="KW-0798">TonB box</keyword>
<dbReference type="InterPro" id="IPR012910">
    <property type="entry name" value="Plug_dom"/>
</dbReference>
<dbReference type="PANTHER" id="PTHR30069">
    <property type="entry name" value="TONB-DEPENDENT OUTER MEMBRANE RECEPTOR"/>
    <property type="match status" value="1"/>
</dbReference>
<dbReference type="InterPro" id="IPR000531">
    <property type="entry name" value="Beta-barrel_TonB"/>
</dbReference>
<feature type="domain" description="TonB-dependent receptor-like beta-barrel" evidence="9">
    <location>
        <begin position="212"/>
        <end position="656"/>
    </location>
</feature>
<reference evidence="11" key="1">
    <citation type="submission" date="2019-03" db="EMBL/GenBank/DDBJ databases">
        <title>Single cell metagenomics reveals metabolic interactions within the superorganism composed of flagellate Streblomastix strix and complex community of Bacteroidetes bacteria on its surface.</title>
        <authorList>
            <person name="Treitli S.C."/>
            <person name="Kolisko M."/>
            <person name="Husnik F."/>
            <person name="Keeling P."/>
            <person name="Hampl V."/>
        </authorList>
    </citation>
    <scope>NUCLEOTIDE SEQUENCE</scope>
    <source>
        <strain evidence="11">STM</strain>
    </source>
</reference>
<keyword evidence="7 11" id="KW-0675">Receptor</keyword>
<evidence type="ECO:0000256" key="7">
    <source>
        <dbReference type="ARBA" id="ARBA00023170"/>
    </source>
</evidence>
<evidence type="ECO:0000256" key="8">
    <source>
        <dbReference type="ARBA" id="ARBA00023237"/>
    </source>
</evidence>
<keyword evidence="6" id="KW-0472">Membrane</keyword>
<keyword evidence="2" id="KW-0813">Transport</keyword>
<keyword evidence="8" id="KW-0998">Cell outer membrane</keyword>
<dbReference type="InterPro" id="IPR037066">
    <property type="entry name" value="Plug_dom_sf"/>
</dbReference>
<dbReference type="AlphaFoldDB" id="A0A5J4S6H1"/>
<dbReference type="PANTHER" id="PTHR30069:SF29">
    <property type="entry name" value="HEMOGLOBIN AND HEMOGLOBIN-HAPTOGLOBIN-BINDING PROTEIN 1-RELATED"/>
    <property type="match status" value="1"/>
</dbReference>
<dbReference type="GO" id="GO:0015344">
    <property type="term" value="F:siderophore uptake transmembrane transporter activity"/>
    <property type="evidence" value="ECO:0007669"/>
    <property type="project" value="TreeGrafter"/>
</dbReference>
<evidence type="ECO:0000256" key="4">
    <source>
        <dbReference type="ARBA" id="ARBA00022729"/>
    </source>
</evidence>
<name>A0A5J4S6H1_9ZZZZ</name>
<keyword evidence="4" id="KW-0732">Signal</keyword>
<dbReference type="InterPro" id="IPR039426">
    <property type="entry name" value="TonB-dep_rcpt-like"/>
</dbReference>
<proteinExistence type="predicted"/>
<evidence type="ECO:0000259" key="10">
    <source>
        <dbReference type="Pfam" id="PF07715"/>
    </source>
</evidence>
<dbReference type="GO" id="GO:0009279">
    <property type="term" value="C:cell outer membrane"/>
    <property type="evidence" value="ECO:0007669"/>
    <property type="project" value="UniProtKB-SubCell"/>
</dbReference>
<evidence type="ECO:0000313" key="11">
    <source>
        <dbReference type="EMBL" id="KAA6340851.1"/>
    </source>
</evidence>
<organism evidence="11">
    <name type="scientific">termite gut metagenome</name>
    <dbReference type="NCBI Taxonomy" id="433724"/>
    <lineage>
        <taxon>unclassified sequences</taxon>
        <taxon>metagenomes</taxon>
        <taxon>organismal metagenomes</taxon>
    </lineage>
</organism>
<evidence type="ECO:0000256" key="6">
    <source>
        <dbReference type="ARBA" id="ARBA00023136"/>
    </source>
</evidence>
<dbReference type="InterPro" id="IPR036942">
    <property type="entry name" value="Beta-barrel_TonB_sf"/>
</dbReference>
<dbReference type="Pfam" id="PF07715">
    <property type="entry name" value="Plug"/>
    <property type="match status" value="1"/>
</dbReference>
<accession>A0A5J4S6H1</accession>
<evidence type="ECO:0000259" key="9">
    <source>
        <dbReference type="Pfam" id="PF00593"/>
    </source>
</evidence>